<dbReference type="GO" id="GO:0005886">
    <property type="term" value="C:plasma membrane"/>
    <property type="evidence" value="ECO:0007669"/>
    <property type="project" value="TreeGrafter"/>
</dbReference>
<feature type="transmembrane region" description="Helical" evidence="5">
    <location>
        <begin position="202"/>
        <end position="221"/>
    </location>
</feature>
<comment type="caution">
    <text evidence="6">The sequence shown here is derived from an EMBL/GenBank/DDBJ whole genome shotgun (WGS) entry which is preliminary data.</text>
</comment>
<dbReference type="STRING" id="596324.TREVI0001_0202"/>
<proteinExistence type="predicted"/>
<dbReference type="EMBL" id="ACYH01000073">
    <property type="protein sequence ID" value="EEV19098.1"/>
    <property type="molecule type" value="Genomic_DNA"/>
</dbReference>
<keyword evidence="2 5" id="KW-0812">Transmembrane</keyword>
<dbReference type="Proteomes" id="UP000004509">
    <property type="component" value="Unassembled WGS sequence"/>
</dbReference>
<feature type="transmembrane region" description="Helical" evidence="5">
    <location>
        <begin position="53"/>
        <end position="77"/>
    </location>
</feature>
<organism evidence="6 7">
    <name type="scientific">Treponema vincentii ATCC 35580</name>
    <dbReference type="NCBI Taxonomy" id="596324"/>
    <lineage>
        <taxon>Bacteria</taxon>
        <taxon>Pseudomonadati</taxon>
        <taxon>Spirochaetota</taxon>
        <taxon>Spirochaetia</taxon>
        <taxon>Spirochaetales</taxon>
        <taxon>Treponemataceae</taxon>
        <taxon>Treponema</taxon>
    </lineage>
</organism>
<evidence type="ECO:0000313" key="6">
    <source>
        <dbReference type="EMBL" id="EEV19098.1"/>
    </source>
</evidence>
<keyword evidence="3 5" id="KW-1133">Transmembrane helix</keyword>
<evidence type="ECO:0000313" key="7">
    <source>
        <dbReference type="Proteomes" id="UP000004509"/>
    </source>
</evidence>
<evidence type="ECO:0000256" key="1">
    <source>
        <dbReference type="ARBA" id="ARBA00004141"/>
    </source>
</evidence>
<dbReference type="OrthoDB" id="3730291at2"/>
<dbReference type="Pfam" id="PF02361">
    <property type="entry name" value="CbiQ"/>
    <property type="match status" value="1"/>
</dbReference>
<dbReference type="eggNOG" id="COG0619">
    <property type="taxonomic scope" value="Bacteria"/>
</dbReference>
<dbReference type="InterPro" id="IPR003339">
    <property type="entry name" value="ABC/ECF_trnsptr_transmembrane"/>
</dbReference>
<dbReference type="PANTHER" id="PTHR33514">
    <property type="entry name" value="PROTEIN ABCI12, CHLOROPLASTIC"/>
    <property type="match status" value="1"/>
</dbReference>
<dbReference type="CDD" id="cd16914">
    <property type="entry name" value="EcfT"/>
    <property type="match status" value="1"/>
</dbReference>
<sequence>MRNLDPRTHLAVTLCAAVVWFLYERLGQMHLLCLLASCYLWQAKEVRTAERLCLFYCILQALSLLCAPHTALLYVILHTFARSIPLVMFAAAIATSNPSRLMASWQNLRVPKPVLIMLCMMMRFFPVLRKEMASIRQGIRARGLFPHWYDYLRRPVTVYESFFVPFTVRCLKLSAELGATAELRGLDAPTERSSLYAAPLSVYDYLTAGLYAAAMLCILFID</sequence>
<dbReference type="AlphaFoldDB" id="C8PTV9"/>
<evidence type="ECO:0000256" key="5">
    <source>
        <dbReference type="SAM" id="Phobius"/>
    </source>
</evidence>
<protein>
    <submittedName>
        <fullName evidence="6">Cobalt transport protein</fullName>
    </submittedName>
</protein>
<reference evidence="6 7" key="1">
    <citation type="submission" date="2009-07" db="EMBL/GenBank/DDBJ databases">
        <authorList>
            <person name="Madupu R."/>
            <person name="Sebastian Y."/>
            <person name="Durkin A.S."/>
            <person name="Torralba M."/>
            <person name="Methe B."/>
            <person name="Sutton G.G."/>
            <person name="Strausberg R.L."/>
            <person name="Nelson K.E."/>
        </authorList>
    </citation>
    <scope>NUCLEOTIDE SEQUENCE [LARGE SCALE GENOMIC DNA]</scope>
    <source>
        <strain evidence="6 7">ATCC 35580</strain>
    </source>
</reference>
<dbReference type="PANTHER" id="PTHR33514:SF13">
    <property type="entry name" value="PROTEIN ABCI12, CHLOROPLASTIC"/>
    <property type="match status" value="1"/>
</dbReference>
<accession>C8PTV9</accession>
<evidence type="ECO:0000256" key="3">
    <source>
        <dbReference type="ARBA" id="ARBA00022989"/>
    </source>
</evidence>
<evidence type="ECO:0000256" key="2">
    <source>
        <dbReference type="ARBA" id="ARBA00022692"/>
    </source>
</evidence>
<keyword evidence="4 5" id="KW-0472">Membrane</keyword>
<gene>
    <name evidence="6" type="ORF">TREVI0001_0202</name>
</gene>
<evidence type="ECO:0000256" key="4">
    <source>
        <dbReference type="ARBA" id="ARBA00023136"/>
    </source>
</evidence>
<dbReference type="RefSeq" id="WP_006190340.1">
    <property type="nucleotide sequence ID" value="NZ_ACYH01000073.1"/>
</dbReference>
<name>C8PTV9_9SPIR</name>
<comment type="subcellular location">
    <subcellularLocation>
        <location evidence="1">Membrane</location>
        <topology evidence="1">Multi-pass membrane protein</topology>
    </subcellularLocation>
</comment>